<evidence type="ECO:0000256" key="1">
    <source>
        <dbReference type="SAM" id="Phobius"/>
    </source>
</evidence>
<proteinExistence type="predicted"/>
<dbReference type="Gene3D" id="2.60.120.1440">
    <property type="match status" value="1"/>
</dbReference>
<keyword evidence="1" id="KW-0472">Membrane</keyword>
<evidence type="ECO:0000259" key="3">
    <source>
        <dbReference type="Pfam" id="PF16344"/>
    </source>
</evidence>
<dbReference type="PIRSF" id="PIRSF018266">
    <property type="entry name" value="FecR"/>
    <property type="match status" value="1"/>
</dbReference>
<dbReference type="PANTHER" id="PTHR30273:SF2">
    <property type="entry name" value="PROTEIN FECR"/>
    <property type="match status" value="1"/>
</dbReference>
<dbReference type="InterPro" id="IPR032508">
    <property type="entry name" value="FecR_C"/>
</dbReference>
<dbReference type="FunFam" id="2.60.120.1440:FF:000001">
    <property type="entry name" value="Putative anti-sigma factor"/>
    <property type="match status" value="1"/>
</dbReference>
<feature type="domain" description="FecR protein" evidence="2">
    <location>
        <begin position="127"/>
        <end position="213"/>
    </location>
</feature>
<keyword evidence="1" id="KW-0812">Transmembrane</keyword>
<feature type="domain" description="Protein FecR C-terminal" evidence="3">
    <location>
        <begin position="258"/>
        <end position="322"/>
    </location>
</feature>
<organism evidence="4">
    <name type="scientific">uncultured Dysgonomonas sp</name>
    <dbReference type="NCBI Taxonomy" id="206096"/>
    <lineage>
        <taxon>Bacteria</taxon>
        <taxon>Pseudomonadati</taxon>
        <taxon>Bacteroidota</taxon>
        <taxon>Bacteroidia</taxon>
        <taxon>Bacteroidales</taxon>
        <taxon>Dysgonomonadaceae</taxon>
        <taxon>Dysgonomonas</taxon>
        <taxon>environmental samples</taxon>
    </lineage>
</organism>
<dbReference type="Pfam" id="PF04773">
    <property type="entry name" value="FecR"/>
    <property type="match status" value="1"/>
</dbReference>
<keyword evidence="1" id="KW-1133">Transmembrane helix</keyword>
<evidence type="ECO:0000313" key="4">
    <source>
        <dbReference type="EMBL" id="SBW03793.1"/>
    </source>
</evidence>
<gene>
    <name evidence="4" type="ORF">KL86DYS1_30670</name>
</gene>
<sequence length="339" mass="39338">MTYDSEYIDTIITKYLEGEATQEEVEQLSAWIKLSDENSRHFMQMRNIWEVSNPAFDPDELDMEGARSLVMQQIKQEKAQHSLFYYWQRIAAILIIPLLAISIYLYLKPQQEIKIAEQEVIAPYGTRSIVDLPDGSKVWLNAGSSIKFPAIFSDNERKVSLSGEAYFEVESDKKNPFIVKTSSLEVKATGTAFNVEAYEKDSMAAVTLVEGIVNILTVDNRSVKLAPEQKLDYNKQKAVYNIYDTNTYKWCAWKDGVMVFRDDPLEYVFKRLGQVYNVDFIIKDHKTAGYLYRATFEGESLDEILRLLEMSAPIKYKEVSDRRNKDDYYEKQKIEVFQK</sequence>
<name>A0A212JWL5_9BACT</name>
<dbReference type="Gene3D" id="3.55.50.30">
    <property type="match status" value="1"/>
</dbReference>
<protein>
    <recommendedName>
        <fullName evidence="5">Sigma factor regulatory protein, FecR/PupR family</fullName>
    </recommendedName>
</protein>
<accession>A0A212JWL5</accession>
<feature type="transmembrane region" description="Helical" evidence="1">
    <location>
        <begin position="86"/>
        <end position="107"/>
    </location>
</feature>
<dbReference type="GO" id="GO:0016989">
    <property type="term" value="F:sigma factor antagonist activity"/>
    <property type="evidence" value="ECO:0007669"/>
    <property type="project" value="TreeGrafter"/>
</dbReference>
<dbReference type="InterPro" id="IPR006860">
    <property type="entry name" value="FecR"/>
</dbReference>
<dbReference type="EMBL" id="FLUM01000003">
    <property type="protein sequence ID" value="SBW03793.1"/>
    <property type="molecule type" value="Genomic_DNA"/>
</dbReference>
<dbReference type="PANTHER" id="PTHR30273">
    <property type="entry name" value="PERIPLASMIC SIGNAL SENSOR AND SIGMA FACTOR ACTIVATOR FECR-RELATED"/>
    <property type="match status" value="1"/>
</dbReference>
<dbReference type="AlphaFoldDB" id="A0A212JWL5"/>
<dbReference type="Pfam" id="PF16344">
    <property type="entry name" value="FecR_C"/>
    <property type="match status" value="1"/>
</dbReference>
<evidence type="ECO:0000259" key="2">
    <source>
        <dbReference type="Pfam" id="PF04773"/>
    </source>
</evidence>
<dbReference type="InterPro" id="IPR012373">
    <property type="entry name" value="Ferrdict_sens_TM"/>
</dbReference>
<evidence type="ECO:0008006" key="5">
    <source>
        <dbReference type="Google" id="ProtNLM"/>
    </source>
</evidence>
<reference evidence="4" key="1">
    <citation type="submission" date="2016-04" db="EMBL/GenBank/DDBJ databases">
        <authorList>
            <person name="Evans L.H."/>
            <person name="Alamgir A."/>
            <person name="Owens N."/>
            <person name="Weber N.D."/>
            <person name="Virtaneva K."/>
            <person name="Barbian K."/>
            <person name="Babar A."/>
            <person name="Rosenke K."/>
        </authorList>
    </citation>
    <scope>NUCLEOTIDE SEQUENCE</scope>
    <source>
        <strain evidence="4">86-1</strain>
    </source>
</reference>